<comment type="caution">
    <text evidence="1">The sequence shown here is derived from an EMBL/GenBank/DDBJ whole genome shotgun (WGS) entry which is preliminary data.</text>
</comment>
<dbReference type="SUPFAM" id="SSF48452">
    <property type="entry name" value="TPR-like"/>
    <property type="match status" value="1"/>
</dbReference>
<dbReference type="InterPro" id="IPR041662">
    <property type="entry name" value="SusD-like_2"/>
</dbReference>
<accession>A0A8J7IUI3</accession>
<evidence type="ECO:0000313" key="2">
    <source>
        <dbReference type="Proteomes" id="UP000610931"/>
    </source>
</evidence>
<name>A0A8J7IUI3_9FLAO</name>
<dbReference type="Proteomes" id="UP000610931">
    <property type="component" value="Unassembled WGS sequence"/>
</dbReference>
<protein>
    <submittedName>
        <fullName evidence="1">SusD/RagB family nutrient-binding outer membrane lipoprotein</fullName>
    </submittedName>
</protein>
<organism evidence="1 2">
    <name type="scientific">Snuella sedimenti</name>
    <dbReference type="NCBI Taxonomy" id="2798802"/>
    <lineage>
        <taxon>Bacteria</taxon>
        <taxon>Pseudomonadati</taxon>
        <taxon>Bacteroidota</taxon>
        <taxon>Flavobacteriia</taxon>
        <taxon>Flavobacteriales</taxon>
        <taxon>Flavobacteriaceae</taxon>
        <taxon>Snuella</taxon>
    </lineage>
</organism>
<dbReference type="AlphaFoldDB" id="A0A8J7IUI3"/>
<dbReference type="EMBL" id="JAELVQ010000002">
    <property type="protein sequence ID" value="MBJ6366910.1"/>
    <property type="molecule type" value="Genomic_DNA"/>
</dbReference>
<keyword evidence="1" id="KW-0449">Lipoprotein</keyword>
<dbReference type="RefSeq" id="WP_199112884.1">
    <property type="nucleotide sequence ID" value="NZ_JAELVQ010000002.1"/>
</dbReference>
<dbReference type="Gene3D" id="1.25.40.390">
    <property type="match status" value="1"/>
</dbReference>
<keyword evidence="2" id="KW-1185">Reference proteome</keyword>
<dbReference type="Pfam" id="PF12771">
    <property type="entry name" value="SusD-like_2"/>
    <property type="match status" value="1"/>
</dbReference>
<gene>
    <name evidence="1" type="ORF">JF259_02300</name>
</gene>
<proteinExistence type="predicted"/>
<dbReference type="InterPro" id="IPR011990">
    <property type="entry name" value="TPR-like_helical_dom_sf"/>
</dbReference>
<reference evidence="1" key="1">
    <citation type="submission" date="2020-12" db="EMBL/GenBank/DDBJ databases">
        <title>Snuella sp. nov., isolated from sediment in Incheon.</title>
        <authorList>
            <person name="Kim W."/>
        </authorList>
    </citation>
    <scope>NUCLEOTIDE SEQUENCE</scope>
    <source>
        <strain evidence="1">CAU 1569</strain>
    </source>
</reference>
<sequence>MKKIMLLMFSLIVLSSCQDVLEEEFQNPQQYVPNPDQLASGMFTNALLQYKFYIKDYGEYWWQLSGNGMPSYAQISCRYITPRYSWFIDYDDVTNGNGFSQSGFNWFNDFYLRMRNWGLIQDVINGLSGQEYDDSVIYFKMLSIMKDWAALRNVDLFNSIPYLNAFKGSQGEFFTEYDDPEAIYKAVLDDLKAIADELPGIYAKMSPEGIATLQTQDIALQGNVDKWVQYANALRLRFAVKLASVDAQFASSHISDAINNLPTEDLAFDLPHIDAAGALPGGGTWQRGLYERPYVTFIPNIIMNRMNFHELEYEEAIDDPRLPVIALPTKYNDYRGVSLDADGQNQGYVDGDRYYPWADNLESSSENNARSMYSHVTLTHNNVPADMFTLAEIDLLLAEVAAKGLANTGKTAGGHIEDAVMHSTDYWYMLNGLGQYRQDYTTEPWASLIRPSKPSQAIISSYAEKVKNAFDAVSSADDQMEIIMQQKYIHMNLLRPIELWSELRRTRHPKLEPMTFQGKVMKPQPERLMYPSSELQNNSEAFLKVIDQNNWTSPIFWRTDASSYYRDDYVTFKTGMLPDFN</sequence>
<evidence type="ECO:0000313" key="1">
    <source>
        <dbReference type="EMBL" id="MBJ6366910.1"/>
    </source>
</evidence>
<dbReference type="PROSITE" id="PS51257">
    <property type="entry name" value="PROKAR_LIPOPROTEIN"/>
    <property type="match status" value="1"/>
</dbReference>